<keyword evidence="2" id="KW-1185">Reference proteome</keyword>
<name>A0A318JXL4_9NOCA</name>
<gene>
    <name evidence="1" type="ORF">DFR70_114155</name>
</gene>
<dbReference type="EMBL" id="QJKF01000014">
    <property type="protein sequence ID" value="PXX58471.1"/>
    <property type="molecule type" value="Genomic_DNA"/>
</dbReference>
<comment type="caution">
    <text evidence="1">The sequence shown here is derived from an EMBL/GenBank/DDBJ whole genome shotgun (WGS) entry which is preliminary data.</text>
</comment>
<reference evidence="1 2" key="1">
    <citation type="submission" date="2018-05" db="EMBL/GenBank/DDBJ databases">
        <title>Genomic Encyclopedia of Type Strains, Phase IV (KMG-IV): sequencing the most valuable type-strain genomes for metagenomic binning, comparative biology and taxonomic classification.</title>
        <authorList>
            <person name="Goeker M."/>
        </authorList>
    </citation>
    <scope>NUCLEOTIDE SEQUENCE [LARGE SCALE GENOMIC DNA]</scope>
    <source>
        <strain evidence="1 2">DSM 44704</strain>
    </source>
</reference>
<protein>
    <submittedName>
        <fullName evidence="1">Uncharacterized protein</fullName>
    </submittedName>
</protein>
<proteinExistence type="predicted"/>
<evidence type="ECO:0000313" key="1">
    <source>
        <dbReference type="EMBL" id="PXX58471.1"/>
    </source>
</evidence>
<dbReference type="AlphaFoldDB" id="A0A318JXL4"/>
<dbReference type="Proteomes" id="UP000247569">
    <property type="component" value="Unassembled WGS sequence"/>
</dbReference>
<sequence>MMSVRLVAAPSMPHIALSGGQRDLTKRAQYQRMVVWKSLSRNGLDEPE</sequence>
<evidence type="ECO:0000313" key="2">
    <source>
        <dbReference type="Proteomes" id="UP000247569"/>
    </source>
</evidence>
<accession>A0A318JXL4</accession>
<organism evidence="1 2">
    <name type="scientific">Nocardia tenerifensis</name>
    <dbReference type="NCBI Taxonomy" id="228006"/>
    <lineage>
        <taxon>Bacteria</taxon>
        <taxon>Bacillati</taxon>
        <taxon>Actinomycetota</taxon>
        <taxon>Actinomycetes</taxon>
        <taxon>Mycobacteriales</taxon>
        <taxon>Nocardiaceae</taxon>
        <taxon>Nocardia</taxon>
    </lineage>
</organism>